<organism evidence="3 4">
    <name type="scientific">Hymenobacter artigasi</name>
    <dbReference type="NCBI Taxonomy" id="2719616"/>
    <lineage>
        <taxon>Bacteria</taxon>
        <taxon>Pseudomonadati</taxon>
        <taxon>Bacteroidota</taxon>
        <taxon>Cytophagia</taxon>
        <taxon>Cytophagales</taxon>
        <taxon>Hymenobacteraceae</taxon>
        <taxon>Hymenobacter</taxon>
    </lineage>
</organism>
<feature type="transmembrane region" description="Helical" evidence="1">
    <location>
        <begin position="304"/>
        <end position="325"/>
    </location>
</feature>
<feature type="transmembrane region" description="Helical" evidence="1">
    <location>
        <begin position="275"/>
        <end position="298"/>
    </location>
</feature>
<reference evidence="3 4" key="1">
    <citation type="submission" date="2020-03" db="EMBL/GenBank/DDBJ databases">
        <title>Genomic Encyclopedia of Type Strains, Phase IV (KMG-V): Genome sequencing to study the core and pangenomes of soil and plant-associated prokaryotes.</title>
        <authorList>
            <person name="Whitman W."/>
        </authorList>
    </citation>
    <scope>NUCLEOTIDE SEQUENCE [LARGE SCALE GENOMIC DNA]</scope>
    <source>
        <strain evidence="3 4">1B</strain>
    </source>
</reference>
<feature type="transmembrane region" description="Helical" evidence="1">
    <location>
        <begin position="160"/>
        <end position="180"/>
    </location>
</feature>
<evidence type="ECO:0000256" key="1">
    <source>
        <dbReference type="SAM" id="Phobius"/>
    </source>
</evidence>
<dbReference type="RefSeq" id="WP_168671213.1">
    <property type="nucleotide sequence ID" value="NZ_JAAVTK010000001.1"/>
</dbReference>
<dbReference type="Pfam" id="PF09925">
    <property type="entry name" value="DUF2157"/>
    <property type="match status" value="1"/>
</dbReference>
<comment type="caution">
    <text evidence="3">The sequence shown here is derived from an EMBL/GenBank/DDBJ whole genome shotgun (WGS) entry which is preliminary data.</text>
</comment>
<dbReference type="EMBL" id="JAAVTK010000001">
    <property type="protein sequence ID" value="NKI87545.1"/>
    <property type="molecule type" value="Genomic_DNA"/>
</dbReference>
<keyword evidence="1" id="KW-1133">Transmembrane helix</keyword>
<evidence type="ECO:0000313" key="4">
    <source>
        <dbReference type="Proteomes" id="UP000717634"/>
    </source>
</evidence>
<feature type="transmembrane region" description="Helical" evidence="1">
    <location>
        <begin position="69"/>
        <end position="89"/>
    </location>
</feature>
<evidence type="ECO:0000313" key="3">
    <source>
        <dbReference type="EMBL" id="NKI87545.1"/>
    </source>
</evidence>
<protein>
    <submittedName>
        <fullName evidence="3">MFS family permease</fullName>
    </submittedName>
</protein>
<feature type="domain" description="DUF2157" evidence="2">
    <location>
        <begin position="13"/>
        <end position="159"/>
    </location>
</feature>
<accession>A0ABX1HBH5</accession>
<feature type="transmembrane region" description="Helical" evidence="1">
    <location>
        <begin position="136"/>
        <end position="155"/>
    </location>
</feature>
<keyword evidence="1" id="KW-0812">Transmembrane</keyword>
<keyword evidence="4" id="KW-1185">Reference proteome</keyword>
<feature type="transmembrane region" description="Helical" evidence="1">
    <location>
        <begin position="221"/>
        <end position="244"/>
    </location>
</feature>
<evidence type="ECO:0000259" key="2">
    <source>
        <dbReference type="Pfam" id="PF09925"/>
    </source>
</evidence>
<keyword evidence="1" id="KW-0472">Membrane</keyword>
<dbReference type="InterPro" id="IPR018677">
    <property type="entry name" value="DUF2157"/>
</dbReference>
<gene>
    <name evidence="3" type="ORF">HBN54_000124</name>
</gene>
<name>A0ABX1HBH5_9BACT</name>
<proteinExistence type="predicted"/>
<sequence length="348" mass="37900">MPSPPPSTRYLADLQSRGLLPPDQATRIAASERTQPFSLHYELRALLYLGTTLLAGGLGVLVYQHINTIGHGVIIAVIATLMAACFTYAARHRAPFIWGVAPKTSVGADYLLLLGCLLLVVLEGYVQYQYQFFGNRYGLATALPALVFVPLAYWFDHRGVLAMGLTALASWVGLTVAPLAVFTENAFWSDHIRGAAIGLGGLLMLTGFYSEYRERKAHFAFTYLLLGSNLALAALATSLVRAAFHEQPLVGLGTVALMMGLCAGLYWYARRTQSYWFLVLAAGYAYFAACYLLVQLVLLFPDDIIVLMAFLLFPLSALLVVLFFLNVKKILHGPAAPVAPLPPTAPQP</sequence>
<dbReference type="Proteomes" id="UP000717634">
    <property type="component" value="Unassembled WGS sequence"/>
</dbReference>
<feature type="transmembrane region" description="Helical" evidence="1">
    <location>
        <begin position="250"/>
        <end position="268"/>
    </location>
</feature>
<feature type="transmembrane region" description="Helical" evidence="1">
    <location>
        <begin position="110"/>
        <end position="130"/>
    </location>
</feature>
<feature type="transmembrane region" description="Helical" evidence="1">
    <location>
        <begin position="45"/>
        <end position="63"/>
    </location>
</feature>